<sequence length="249" mass="26290">MSPLSPDALKIYWSADEVATNLLVFVNLLGALLLGFIVGYERSYHGRAAGMRTYGLVCMASAALVVIIGYPGYWYGGQGLQPAATDPTRVIQGIVTGIGFLGAGVIMREGFTISGLTTAASIWASSAIGILVGVGFYAAAILLALLSATCMMLVSRLEGWLPSRQAVAITMRFRAGFTPRQDVLARAALKRGYELAPGSFAIGYDAGQAEWRFVAVSLGKANGTPITQLAEELAGFEGVDSFKLSHARN</sequence>
<evidence type="ECO:0000256" key="2">
    <source>
        <dbReference type="ARBA" id="ARBA00009298"/>
    </source>
</evidence>
<dbReference type="InterPro" id="IPR049177">
    <property type="entry name" value="MgtC_SapB_SrpB_YhiD_N"/>
</dbReference>
<accession>A0ABY0IT87</accession>
<reference evidence="9 10" key="1">
    <citation type="submission" date="2019-02" db="EMBL/GenBank/DDBJ databases">
        <title>Genomic Encyclopedia of Type Strains, Phase IV (KMG-IV): sequencing the most valuable type-strain genomes for metagenomic binning, comparative biology and taxonomic classification.</title>
        <authorList>
            <person name="Goeker M."/>
        </authorList>
    </citation>
    <scope>NUCLEOTIDE SEQUENCE [LARGE SCALE GENOMIC DNA]</scope>
    <source>
        <strain evidence="9 10">DSM 21223</strain>
    </source>
</reference>
<feature type="transmembrane region" description="Helical" evidence="7">
    <location>
        <begin position="90"/>
        <end position="107"/>
    </location>
</feature>
<keyword evidence="7" id="KW-0997">Cell inner membrane</keyword>
<feature type="transmembrane region" description="Helical" evidence="7">
    <location>
        <begin position="52"/>
        <end position="70"/>
    </location>
</feature>
<comment type="similarity">
    <text evidence="2 7">Belongs to the MgtC/SapB family.</text>
</comment>
<evidence type="ECO:0000256" key="7">
    <source>
        <dbReference type="RuleBase" id="RU365041"/>
    </source>
</evidence>
<keyword evidence="4 7" id="KW-0812">Transmembrane</keyword>
<evidence type="ECO:0000256" key="6">
    <source>
        <dbReference type="ARBA" id="ARBA00023136"/>
    </source>
</evidence>
<dbReference type="RefSeq" id="WP_130458593.1">
    <property type="nucleotide sequence ID" value="NZ_SHKM01000001.1"/>
</dbReference>
<dbReference type="Proteomes" id="UP000292136">
    <property type="component" value="Unassembled WGS sequence"/>
</dbReference>
<evidence type="ECO:0000256" key="5">
    <source>
        <dbReference type="ARBA" id="ARBA00022989"/>
    </source>
</evidence>
<keyword evidence="10" id="KW-1185">Reference proteome</keyword>
<dbReference type="PRINTS" id="PR01837">
    <property type="entry name" value="MGTCSAPBPROT"/>
</dbReference>
<evidence type="ECO:0000256" key="1">
    <source>
        <dbReference type="ARBA" id="ARBA00004651"/>
    </source>
</evidence>
<dbReference type="PANTHER" id="PTHR33778:SF1">
    <property type="entry name" value="MAGNESIUM TRANSPORTER YHID-RELATED"/>
    <property type="match status" value="1"/>
</dbReference>
<evidence type="ECO:0000259" key="8">
    <source>
        <dbReference type="Pfam" id="PF02308"/>
    </source>
</evidence>
<dbReference type="InterPro" id="IPR036259">
    <property type="entry name" value="MFS_trans_sf"/>
</dbReference>
<evidence type="ECO:0000256" key="4">
    <source>
        <dbReference type="ARBA" id="ARBA00022692"/>
    </source>
</evidence>
<dbReference type="PANTHER" id="PTHR33778">
    <property type="entry name" value="PROTEIN MGTC"/>
    <property type="match status" value="1"/>
</dbReference>
<comment type="caution">
    <text evidence="9">The sequence shown here is derived from an EMBL/GenBank/DDBJ whole genome shotgun (WGS) entry which is preliminary data.</text>
</comment>
<evidence type="ECO:0000313" key="10">
    <source>
        <dbReference type="Proteomes" id="UP000292136"/>
    </source>
</evidence>
<name>A0ABY0IT87_9RHOO</name>
<evidence type="ECO:0000256" key="3">
    <source>
        <dbReference type="ARBA" id="ARBA00022475"/>
    </source>
</evidence>
<dbReference type="Pfam" id="PF02308">
    <property type="entry name" value="MgtC"/>
    <property type="match status" value="1"/>
</dbReference>
<dbReference type="SUPFAM" id="SSF103473">
    <property type="entry name" value="MFS general substrate transporter"/>
    <property type="match status" value="1"/>
</dbReference>
<dbReference type="InterPro" id="IPR003416">
    <property type="entry name" value="MgtC/SapB/SrpB/YhiD_fam"/>
</dbReference>
<evidence type="ECO:0000313" key="9">
    <source>
        <dbReference type="EMBL" id="RZT90010.1"/>
    </source>
</evidence>
<comment type="subcellular location">
    <subcellularLocation>
        <location evidence="7">Cell inner membrane</location>
        <topology evidence="7">Multi-pass membrane protein</topology>
    </subcellularLocation>
    <subcellularLocation>
        <location evidence="1">Cell membrane</location>
        <topology evidence="1">Multi-pass membrane protein</topology>
    </subcellularLocation>
</comment>
<feature type="domain" description="MgtC/SapB/SrpB/YhiD N-terminal" evidence="8">
    <location>
        <begin position="28"/>
        <end position="159"/>
    </location>
</feature>
<dbReference type="EMBL" id="SHKM01000001">
    <property type="protein sequence ID" value="RZT90010.1"/>
    <property type="molecule type" value="Genomic_DNA"/>
</dbReference>
<feature type="transmembrane region" description="Helical" evidence="7">
    <location>
        <begin position="20"/>
        <end position="40"/>
    </location>
</feature>
<keyword evidence="5 7" id="KW-1133">Transmembrane helix</keyword>
<feature type="transmembrane region" description="Helical" evidence="7">
    <location>
        <begin position="119"/>
        <end position="146"/>
    </location>
</feature>
<proteinExistence type="inferred from homology"/>
<keyword evidence="6 7" id="KW-0472">Membrane</keyword>
<keyword evidence="3" id="KW-1003">Cell membrane</keyword>
<organism evidence="9 10">
    <name type="scientific">Azospira oryzae</name>
    <dbReference type="NCBI Taxonomy" id="146939"/>
    <lineage>
        <taxon>Bacteria</taxon>
        <taxon>Pseudomonadati</taxon>
        <taxon>Pseudomonadota</taxon>
        <taxon>Betaproteobacteria</taxon>
        <taxon>Rhodocyclales</taxon>
        <taxon>Rhodocyclaceae</taxon>
        <taxon>Azospira</taxon>
    </lineage>
</organism>
<protein>
    <recommendedName>
        <fullName evidence="7">Protein MgtC</fullName>
    </recommendedName>
</protein>
<gene>
    <name evidence="9" type="ORF">EV678_0814</name>
</gene>